<reference evidence="3 4" key="1">
    <citation type="journal article" date="2012" name="Nat. Biotechnol.">
        <title>Draft genome sequence of pigeonpea (Cajanus cajan), an orphan legume crop of resource-poor farmers.</title>
        <authorList>
            <person name="Varshney R.K."/>
            <person name="Chen W."/>
            <person name="Li Y."/>
            <person name="Bharti A.K."/>
            <person name="Saxena R.K."/>
            <person name="Schlueter J.A."/>
            <person name="Donoghue M.T."/>
            <person name="Azam S."/>
            <person name="Fan G."/>
            <person name="Whaley A.M."/>
            <person name="Farmer A.D."/>
            <person name="Sheridan J."/>
            <person name="Iwata A."/>
            <person name="Tuteja R."/>
            <person name="Penmetsa R.V."/>
            <person name="Wu W."/>
            <person name="Upadhyaya H.D."/>
            <person name="Yang S.P."/>
            <person name="Shah T."/>
            <person name="Saxena K.B."/>
            <person name="Michael T."/>
            <person name="McCombie W.R."/>
            <person name="Yang B."/>
            <person name="Zhang G."/>
            <person name="Yang H."/>
            <person name="Wang J."/>
            <person name="Spillane C."/>
            <person name="Cook D.R."/>
            <person name="May G.D."/>
            <person name="Xu X."/>
            <person name="Jackson S.A."/>
        </authorList>
    </citation>
    <scope>NUCLEOTIDE SEQUENCE [LARGE SCALE GENOMIC DNA]</scope>
    <source>
        <strain evidence="4">cv. Asha</strain>
    </source>
</reference>
<dbReference type="EMBL" id="CM003603">
    <property type="protein sequence ID" value="KYP76938.1"/>
    <property type="molecule type" value="Genomic_DNA"/>
</dbReference>
<evidence type="ECO:0000256" key="1">
    <source>
        <dbReference type="PROSITE-ProRule" id="PRU00325"/>
    </source>
</evidence>
<accession>A0A151UCG0</accession>
<dbReference type="InterPro" id="IPR007527">
    <property type="entry name" value="Znf_SWIM"/>
</dbReference>
<name>A0A151UCG0_CAJCA</name>
<proteinExistence type="predicted"/>
<dbReference type="PROSITE" id="PS50966">
    <property type="entry name" value="ZF_SWIM"/>
    <property type="match status" value="1"/>
</dbReference>
<evidence type="ECO:0000313" key="4">
    <source>
        <dbReference type="Proteomes" id="UP000075243"/>
    </source>
</evidence>
<feature type="domain" description="SWIM-type" evidence="2">
    <location>
        <begin position="4"/>
        <end position="44"/>
    </location>
</feature>
<dbReference type="Gramene" id="C.cajan_20586.t">
    <property type="protein sequence ID" value="C.cajan_20586.t.cds1"/>
    <property type="gene ID" value="C.cajan_20586"/>
</dbReference>
<keyword evidence="1" id="KW-0863">Zinc-finger</keyword>
<evidence type="ECO:0000259" key="2">
    <source>
        <dbReference type="PROSITE" id="PS50966"/>
    </source>
</evidence>
<dbReference type="AlphaFoldDB" id="A0A151UCG0"/>
<sequence>MNQVRVERRLAESGACLRCSCSQETILHALRDCPHSREVLMSVGSNLEWSSLVMDCYHWLKGIILNKDAIKISITLWWVWRFRNNMIFNDERWMISEVCQNVVLSTVENSLYNVKRRLWEEKALWRPLEHPWVKLNTDGS</sequence>
<dbReference type="GO" id="GO:0008270">
    <property type="term" value="F:zinc ion binding"/>
    <property type="evidence" value="ECO:0007669"/>
    <property type="project" value="UniProtKB-KW"/>
</dbReference>
<dbReference type="Proteomes" id="UP000075243">
    <property type="component" value="Chromosome 1"/>
</dbReference>
<keyword evidence="1" id="KW-0862">Zinc</keyword>
<organism evidence="3 4">
    <name type="scientific">Cajanus cajan</name>
    <name type="common">Pigeon pea</name>
    <name type="synonym">Cajanus indicus</name>
    <dbReference type="NCBI Taxonomy" id="3821"/>
    <lineage>
        <taxon>Eukaryota</taxon>
        <taxon>Viridiplantae</taxon>
        <taxon>Streptophyta</taxon>
        <taxon>Embryophyta</taxon>
        <taxon>Tracheophyta</taxon>
        <taxon>Spermatophyta</taxon>
        <taxon>Magnoliopsida</taxon>
        <taxon>eudicotyledons</taxon>
        <taxon>Gunneridae</taxon>
        <taxon>Pentapetalae</taxon>
        <taxon>rosids</taxon>
        <taxon>fabids</taxon>
        <taxon>Fabales</taxon>
        <taxon>Fabaceae</taxon>
        <taxon>Papilionoideae</taxon>
        <taxon>50 kb inversion clade</taxon>
        <taxon>NPAAA clade</taxon>
        <taxon>indigoferoid/millettioid clade</taxon>
        <taxon>Phaseoleae</taxon>
        <taxon>Cajanus</taxon>
    </lineage>
</organism>
<evidence type="ECO:0000313" key="3">
    <source>
        <dbReference type="EMBL" id="KYP76938.1"/>
    </source>
</evidence>
<gene>
    <name evidence="3" type="ORF">KK1_021201</name>
</gene>
<keyword evidence="1" id="KW-0479">Metal-binding</keyword>
<keyword evidence="4" id="KW-1185">Reference proteome</keyword>
<protein>
    <recommendedName>
        <fullName evidence="2">SWIM-type domain-containing protein</fullName>
    </recommendedName>
</protein>